<proteinExistence type="predicted"/>
<reference evidence="1 2" key="1">
    <citation type="journal article" date="2024" name="Plant Biotechnol. J.">
        <title>Genome and CRISPR/Cas9 system of a widespread forest tree (Populus alba) in the world.</title>
        <authorList>
            <person name="Liu Y.J."/>
            <person name="Jiang P.F."/>
            <person name="Han X.M."/>
            <person name="Li X.Y."/>
            <person name="Wang H.M."/>
            <person name="Wang Y.J."/>
            <person name="Wang X.X."/>
            <person name="Zeng Q.Y."/>
        </authorList>
    </citation>
    <scope>NUCLEOTIDE SEQUENCE [LARGE SCALE GENOMIC DNA]</scope>
    <source>
        <strain evidence="2">cv. PAL-ZL1</strain>
    </source>
</reference>
<sequence>MTMAITNHPSPPQSPSTKTVMKDDKKEVGFFVRVMIKGRVQGVFFRNWTVENATRLGLKGWVKNRRDGSVEALFSGDSDNVQEMEQRCRRGPPDAMVTGFQVFPSTDDPGTGFQRKATLYTSVPPISHAIGLQLISLGAPFYSLITGFGMIVSIRTVHKYAHHFMILDLHVLVGLLSWSCRGLKLVVEFETLSSVWLMTVVGWSGQRLWWRGLVLGASVEKSAKLIKQEELPGCFTNSFVLQESGTIFTVLDAYQMLKLQMMENSIAYPANEVLPFVLKTTSHAIGLQLIRVILAMLAYHLFCPHAQVSTQKANVFVGVTHILITGLSMIVSILDLQVGKTFLVIHAANYVSIFKLVGLLSWSCRGLKLVVELETFVFRVVGWSGQRLWWRGLVLGEAVVLGLGSGPICCD</sequence>
<accession>A0ACC4C4U6</accession>
<dbReference type="Proteomes" id="UP000309997">
    <property type="component" value="Unassembled WGS sequence"/>
</dbReference>
<keyword evidence="2" id="KW-1185">Reference proteome</keyword>
<gene>
    <name evidence="1" type="ORF">D5086_012847</name>
</gene>
<comment type="caution">
    <text evidence="1">The sequence shown here is derived from an EMBL/GenBank/DDBJ whole genome shotgun (WGS) entry which is preliminary data.</text>
</comment>
<evidence type="ECO:0000313" key="2">
    <source>
        <dbReference type="Proteomes" id="UP000309997"/>
    </source>
</evidence>
<name>A0ACC4C4U6_POPAL</name>
<organism evidence="1 2">
    <name type="scientific">Populus alba</name>
    <name type="common">White poplar</name>
    <dbReference type="NCBI Taxonomy" id="43335"/>
    <lineage>
        <taxon>Eukaryota</taxon>
        <taxon>Viridiplantae</taxon>
        <taxon>Streptophyta</taxon>
        <taxon>Embryophyta</taxon>
        <taxon>Tracheophyta</taxon>
        <taxon>Spermatophyta</taxon>
        <taxon>Magnoliopsida</taxon>
        <taxon>eudicotyledons</taxon>
        <taxon>Gunneridae</taxon>
        <taxon>Pentapetalae</taxon>
        <taxon>rosids</taxon>
        <taxon>fabids</taxon>
        <taxon>Malpighiales</taxon>
        <taxon>Salicaceae</taxon>
        <taxon>Saliceae</taxon>
        <taxon>Populus</taxon>
    </lineage>
</organism>
<evidence type="ECO:0000313" key="1">
    <source>
        <dbReference type="EMBL" id="KAL3585980.1"/>
    </source>
</evidence>
<dbReference type="EMBL" id="RCHU02000006">
    <property type="protein sequence ID" value="KAL3585980.1"/>
    <property type="molecule type" value="Genomic_DNA"/>
</dbReference>
<protein>
    <submittedName>
        <fullName evidence="1">Uncharacterized protein</fullName>
    </submittedName>
</protein>